<dbReference type="AlphaFoldDB" id="A0A1B0D5K5"/>
<evidence type="ECO:0008006" key="3">
    <source>
        <dbReference type="Google" id="ProtNLM"/>
    </source>
</evidence>
<accession>A0A1B0D5K5</accession>
<dbReference type="VEuPathDB" id="VectorBase:PPAPM1_007633"/>
<dbReference type="SUPFAM" id="SSF81665">
    <property type="entry name" value="Calcium ATPase, transmembrane domain M"/>
    <property type="match status" value="1"/>
</dbReference>
<dbReference type="EnsemblMetazoa" id="PPAI002762-RA">
    <property type="protein sequence ID" value="PPAI002762-PA"/>
    <property type="gene ID" value="PPAI002762"/>
</dbReference>
<dbReference type="EMBL" id="AJVK01025387">
    <property type="status" value="NOT_ANNOTATED_CDS"/>
    <property type="molecule type" value="Genomic_DNA"/>
</dbReference>
<keyword evidence="2" id="KW-1185">Reference proteome</keyword>
<dbReference type="PANTHER" id="PTHR13219:SF6">
    <property type="entry name" value="TRANSMEMBRANE PROTEIN 94"/>
    <property type="match status" value="1"/>
</dbReference>
<dbReference type="VEuPathDB" id="VectorBase:PPAI002762"/>
<dbReference type="Gene3D" id="1.20.1110.10">
    <property type="entry name" value="Calcium-transporting ATPase, transmembrane domain"/>
    <property type="match status" value="1"/>
</dbReference>
<dbReference type="EMBL" id="AJVK01025388">
    <property type="status" value="NOT_ANNOTATED_CDS"/>
    <property type="molecule type" value="Genomic_DNA"/>
</dbReference>
<protein>
    <recommendedName>
        <fullName evidence="3">Cation-transporting P-type ATPase C-terminal domain-containing protein</fullName>
    </recommendedName>
</protein>
<dbReference type="InterPro" id="IPR039720">
    <property type="entry name" value="TMEM94"/>
</dbReference>
<name>A0A1B0D5K5_PHLPP</name>
<dbReference type="InterPro" id="IPR023298">
    <property type="entry name" value="ATPase_P-typ_TM_dom_sf"/>
</dbReference>
<dbReference type="Proteomes" id="UP000092462">
    <property type="component" value="Unassembled WGS sequence"/>
</dbReference>
<proteinExistence type="predicted"/>
<evidence type="ECO:0000313" key="1">
    <source>
        <dbReference type="EnsemblMetazoa" id="PPAI002762-PA"/>
    </source>
</evidence>
<evidence type="ECO:0000313" key="2">
    <source>
        <dbReference type="Proteomes" id="UP000092462"/>
    </source>
</evidence>
<dbReference type="PANTHER" id="PTHR13219">
    <property type="entry name" value="TRANSMEMBRANE PROTEIN 94"/>
    <property type="match status" value="1"/>
</dbReference>
<organism evidence="1 2">
    <name type="scientific">Phlebotomus papatasi</name>
    <name type="common">Sandfly</name>
    <dbReference type="NCBI Taxonomy" id="29031"/>
    <lineage>
        <taxon>Eukaryota</taxon>
        <taxon>Metazoa</taxon>
        <taxon>Ecdysozoa</taxon>
        <taxon>Arthropoda</taxon>
        <taxon>Hexapoda</taxon>
        <taxon>Insecta</taxon>
        <taxon>Pterygota</taxon>
        <taxon>Neoptera</taxon>
        <taxon>Endopterygota</taxon>
        <taxon>Diptera</taxon>
        <taxon>Nematocera</taxon>
        <taxon>Psychodoidea</taxon>
        <taxon>Psychodidae</taxon>
        <taxon>Phlebotomus</taxon>
        <taxon>Phlebotomus</taxon>
    </lineage>
</organism>
<reference evidence="1" key="1">
    <citation type="submission" date="2022-08" db="UniProtKB">
        <authorList>
            <consortium name="EnsemblMetazoa"/>
        </authorList>
    </citation>
    <scope>IDENTIFICATION</scope>
    <source>
        <strain evidence="1">Israel</strain>
    </source>
</reference>
<sequence>MECHQIFIGMVTMQYQAQMDIVHLIERLDRACIRFVHFSKENELRSRVFSEKMGLESGWNCHISLLSGVQEEQQLDNEGQKGSDVEDFDNEKSLLLGKGEVQKDGSSALGSVSNLELPDSEAVEESIKLEMMDETGRHLSNDSTLACDNQGNPTQSLSCLTDSTEHSGPAVLWNTNKAKLPRGIENIRPHLEKVDNVPLLVSLFTDCSADATREMLGIMQSYGEIVVCLGSSANATNAEIFLQADCSIGIEPFYPQVCQDFPAYVETNLVSQSTGSYKSRLAKWLPPKQYNRNAVISPIYLSRLLNSLPCSIAISRDDPLSIVALIELSRRVTVGVWNCLQFLMCCLCSLAVVNTLSAFVSLQPIFPPLTLIYLMIVIIPLISLTLTRTPADPDTMQKATWRKSKVDRNLCLFVFWCYCCKFLPSIGITFAFTCAFLGHPFTFLPDHGDSSSDDEQLVRYFTLYGIIVHFVVISSSFVHRGHLLWRRNPFSNSMWVICTTMM</sequence>